<keyword evidence="4" id="KW-0378">Hydrolase</keyword>
<dbReference type="GO" id="GO:0016787">
    <property type="term" value="F:hydrolase activity"/>
    <property type="evidence" value="ECO:0007669"/>
    <property type="project" value="UniProtKB-KW"/>
</dbReference>
<evidence type="ECO:0000256" key="1">
    <source>
        <dbReference type="ARBA" id="ARBA00022729"/>
    </source>
</evidence>
<dbReference type="Gene3D" id="2.20.230.10">
    <property type="entry name" value="Resuscitation-promoting factor rpfb"/>
    <property type="match status" value="1"/>
</dbReference>
<dbReference type="SMART" id="SM00257">
    <property type="entry name" value="LysM"/>
    <property type="match status" value="1"/>
</dbReference>
<feature type="domain" description="LysM" evidence="3">
    <location>
        <begin position="234"/>
        <end position="279"/>
    </location>
</feature>
<gene>
    <name evidence="4" type="ORF">ABC228_06405</name>
</gene>
<dbReference type="PANTHER" id="PTHR21666:SF270">
    <property type="entry name" value="MUREIN HYDROLASE ACTIVATOR ENVC"/>
    <property type="match status" value="1"/>
</dbReference>
<evidence type="ECO:0000259" key="2">
    <source>
        <dbReference type="PROSITE" id="PS51109"/>
    </source>
</evidence>
<keyword evidence="5" id="KW-1185">Reference proteome</keyword>
<accession>A0ABU9XEV4</accession>
<dbReference type="PROSITE" id="PS51782">
    <property type="entry name" value="LYSM"/>
    <property type="match status" value="1"/>
</dbReference>
<dbReference type="RefSeq" id="WP_345824279.1">
    <property type="nucleotide sequence ID" value="NZ_JBDIML010000002.1"/>
</dbReference>
<dbReference type="InterPro" id="IPR036779">
    <property type="entry name" value="LysM_dom_sf"/>
</dbReference>
<dbReference type="Pfam" id="PF01551">
    <property type="entry name" value="Peptidase_M23"/>
    <property type="match status" value="1"/>
</dbReference>
<keyword evidence="1" id="KW-0732">Signal</keyword>
<dbReference type="PANTHER" id="PTHR21666">
    <property type="entry name" value="PEPTIDASE-RELATED"/>
    <property type="match status" value="1"/>
</dbReference>
<dbReference type="InterPro" id="IPR011055">
    <property type="entry name" value="Dup_hybrid_motif"/>
</dbReference>
<dbReference type="EMBL" id="JBDIML010000002">
    <property type="protein sequence ID" value="MEN2766809.1"/>
    <property type="molecule type" value="Genomic_DNA"/>
</dbReference>
<proteinExistence type="predicted"/>
<organism evidence="4 5">
    <name type="scientific">Ornithinibacillus xuwenensis</name>
    <dbReference type="NCBI Taxonomy" id="3144668"/>
    <lineage>
        <taxon>Bacteria</taxon>
        <taxon>Bacillati</taxon>
        <taxon>Bacillota</taxon>
        <taxon>Bacilli</taxon>
        <taxon>Bacillales</taxon>
        <taxon>Bacillaceae</taxon>
        <taxon>Ornithinibacillus</taxon>
    </lineage>
</organism>
<dbReference type="CDD" id="cd12797">
    <property type="entry name" value="M23_peptidase"/>
    <property type="match status" value="1"/>
</dbReference>
<evidence type="ECO:0000313" key="4">
    <source>
        <dbReference type="EMBL" id="MEN2766809.1"/>
    </source>
</evidence>
<evidence type="ECO:0000313" key="5">
    <source>
        <dbReference type="Proteomes" id="UP001444625"/>
    </source>
</evidence>
<dbReference type="Gene3D" id="2.70.70.10">
    <property type="entry name" value="Glucose Permease (Domain IIA)"/>
    <property type="match status" value="1"/>
</dbReference>
<feature type="domain" description="G5" evidence="2">
    <location>
        <begin position="286"/>
        <end position="366"/>
    </location>
</feature>
<name>A0ABU9XEV4_9BACI</name>
<sequence length="494" mass="54635">MVFWKAKEAQQVKDNKNLLKRTIISTGLVTILTTGIVFAEESNNVETVYHVYVDGKHIGQVNDQEVVDQIIESKLRESGEQYEDVNLTINQKVDYVSEVVFNPTYDNSYISDYLQDNLAVQAQAIELTIGDKVVGYFESQEEAEKVIQDYKLKYVDSKTLELVESAKSTEEESDDPQVADAPVQPADLAVGDSVILDVVLSEEVSFSEKKVDPKELLDVEAGLELLEKGTLEEEKHTVKEGEVLGAIASQYDLSLDTLLELNPSIDEDTLIQIGQELNVTELKPFVDVVVKKEEKKEETITYETEVVESDELFKGDQEVTQEGSDGEKVVHYAIEIRNGQVTERNVVEEEVVKEPVNKVIVKGTKVIPSRGTGTLSWPAVGGYISSHVGYRWGSFHKGIDIAGPSNRTIKAADNGTVVFAGYQGGFGNKIEINHNNGMKTIYAHLSSINVSVGQTVQQGQQIGIMGSTGNSTGIHLHFEVYKNGQLQNPLDYLN</sequence>
<dbReference type="Gene3D" id="3.10.350.10">
    <property type="entry name" value="LysM domain"/>
    <property type="match status" value="1"/>
</dbReference>
<dbReference type="Pfam" id="PF07501">
    <property type="entry name" value="G5"/>
    <property type="match status" value="1"/>
</dbReference>
<dbReference type="PROSITE" id="PS51109">
    <property type="entry name" value="G5"/>
    <property type="match status" value="1"/>
</dbReference>
<dbReference type="Pfam" id="PF01476">
    <property type="entry name" value="LysM"/>
    <property type="match status" value="1"/>
</dbReference>
<dbReference type="InterPro" id="IPR016047">
    <property type="entry name" value="M23ase_b-sheet_dom"/>
</dbReference>
<dbReference type="InterPro" id="IPR018392">
    <property type="entry name" value="LysM"/>
</dbReference>
<reference evidence="4 5" key="1">
    <citation type="submission" date="2024-05" db="EMBL/GenBank/DDBJ databases">
        <authorList>
            <person name="Haq I."/>
            <person name="Ullah Z."/>
            <person name="Ahmad R."/>
            <person name="Li M."/>
            <person name="Tong Y."/>
        </authorList>
    </citation>
    <scope>NUCLEOTIDE SEQUENCE [LARGE SCALE GENOMIC DNA]</scope>
    <source>
        <strain evidence="4 5">16A2E</strain>
    </source>
</reference>
<dbReference type="SMART" id="SM01208">
    <property type="entry name" value="G5"/>
    <property type="match status" value="1"/>
</dbReference>
<dbReference type="InterPro" id="IPR011098">
    <property type="entry name" value="G5_dom"/>
</dbReference>
<dbReference type="CDD" id="cd00118">
    <property type="entry name" value="LysM"/>
    <property type="match status" value="1"/>
</dbReference>
<dbReference type="EC" id="3.4.24.-" evidence="4"/>
<protein>
    <submittedName>
        <fullName evidence="4">M23 family metallopeptidase</fullName>
        <ecNumber evidence="4">3.4.24.-</ecNumber>
    </submittedName>
</protein>
<dbReference type="Proteomes" id="UP001444625">
    <property type="component" value="Unassembled WGS sequence"/>
</dbReference>
<dbReference type="InterPro" id="IPR050570">
    <property type="entry name" value="Cell_wall_metabolism_enzyme"/>
</dbReference>
<dbReference type="SUPFAM" id="SSF51261">
    <property type="entry name" value="Duplicated hybrid motif"/>
    <property type="match status" value="1"/>
</dbReference>
<dbReference type="SUPFAM" id="SSF54106">
    <property type="entry name" value="LysM domain"/>
    <property type="match status" value="1"/>
</dbReference>
<comment type="caution">
    <text evidence="4">The sequence shown here is derived from an EMBL/GenBank/DDBJ whole genome shotgun (WGS) entry which is preliminary data.</text>
</comment>
<evidence type="ECO:0000259" key="3">
    <source>
        <dbReference type="PROSITE" id="PS51782"/>
    </source>
</evidence>